<comment type="subunit">
    <text evidence="7">PSII is composed of 1 copy each of membrane proteins PsbA, PsbB, PsbC, PsbD, PsbE, PsbF, PsbH, PsbI, PsbJ, PsbK, PsbL, PsbM, PsbT, PsbX, PsbY, PsbZ, Psb30/Ycf12, peripheral proteins PsbO, CyanoQ (PsbQ), PsbU, PsbV and a large number of cofactors. It forms dimeric complexes.</text>
</comment>
<gene>
    <name evidence="7 8" type="primary">ycf12</name>
    <name evidence="7" type="synonym">psb30</name>
    <name evidence="8" type="ORF">E5S67_02902</name>
</gene>
<comment type="caution">
    <text evidence="8">The sequence shown here is derived from an EMBL/GenBank/DDBJ whole genome shotgun (WGS) entry which is preliminary data.</text>
</comment>
<organism evidence="8 9">
    <name type="scientific">Microcoleus asticus IPMA8</name>
    <dbReference type="NCBI Taxonomy" id="2563858"/>
    <lineage>
        <taxon>Bacteria</taxon>
        <taxon>Bacillati</taxon>
        <taxon>Cyanobacteriota</taxon>
        <taxon>Cyanophyceae</taxon>
        <taxon>Oscillatoriophycideae</taxon>
        <taxon>Oscillatoriales</taxon>
        <taxon>Microcoleaceae</taxon>
        <taxon>Microcoleus</taxon>
        <taxon>Microcoleus asticus</taxon>
    </lineage>
</organism>
<evidence type="ECO:0000256" key="5">
    <source>
        <dbReference type="ARBA" id="ARBA00023136"/>
    </source>
</evidence>
<comment type="subcellular location">
    <subcellularLocation>
        <location evidence="7">Cellular thylakoid membrane</location>
        <topology evidence="7">Single-pass membrane protein</topology>
    </subcellularLocation>
    <subcellularLocation>
        <location evidence="1">Membrane</location>
        <topology evidence="1">Single-pass membrane protein</topology>
    </subcellularLocation>
</comment>
<comment type="similarity">
    <text evidence="7">Belongs to the Psb30/Ycf12 family.</text>
</comment>
<accession>A0ABX2CXP1</accession>
<name>A0ABX2CXP1_9CYAN</name>
<dbReference type="Proteomes" id="UP000702425">
    <property type="component" value="Unassembled WGS sequence"/>
</dbReference>
<keyword evidence="4 7" id="KW-1133">Transmembrane helix</keyword>
<keyword evidence="9" id="KW-1185">Reference proteome</keyword>
<feature type="transmembrane region" description="Helical" evidence="7">
    <location>
        <begin position="18"/>
        <end position="41"/>
    </location>
</feature>
<dbReference type="NCBIfam" id="NF010239">
    <property type="entry name" value="PRK13686.1"/>
    <property type="match status" value="1"/>
</dbReference>
<evidence type="ECO:0000256" key="2">
    <source>
        <dbReference type="ARBA" id="ARBA00022531"/>
    </source>
</evidence>
<dbReference type="HAMAP" id="MF_01329">
    <property type="entry name" value="PSII_Psb30_Ycf12"/>
    <property type="match status" value="1"/>
</dbReference>
<sequence length="46" mass="4776">MDFITDLFSGLGGINYQLIVQVALLAAVVLSGPIVIFLLAARGGDL</sequence>
<keyword evidence="7" id="KW-0793">Thylakoid</keyword>
<evidence type="ECO:0000313" key="8">
    <source>
        <dbReference type="EMBL" id="NQE35172.1"/>
    </source>
</evidence>
<keyword evidence="6 7" id="KW-0604">Photosystem II</keyword>
<protein>
    <recommendedName>
        <fullName evidence="7">Photosystem II reaction center protein Psb30</fullName>
    </recommendedName>
    <alternativeName>
        <fullName evidence="7">Photosystem II reaction center protein Ycf12</fullName>
    </alternativeName>
</protein>
<evidence type="ECO:0000256" key="6">
    <source>
        <dbReference type="ARBA" id="ARBA00023276"/>
    </source>
</evidence>
<dbReference type="RefSeq" id="WP_172188356.1">
    <property type="nucleotide sequence ID" value="NZ_CAWPPK010000262.1"/>
</dbReference>
<dbReference type="EMBL" id="SRRZ01000049">
    <property type="protein sequence ID" value="NQE35172.1"/>
    <property type="molecule type" value="Genomic_DNA"/>
</dbReference>
<dbReference type="Pfam" id="PF05969">
    <property type="entry name" value="PSII_Ycf12"/>
    <property type="match status" value="1"/>
</dbReference>
<reference evidence="8 9" key="1">
    <citation type="journal article" date="2020" name="Sci. Rep.">
        <title>A novel cyanobacterial geosmin producer, revising GeoA distribution and dispersion patterns in Bacteria.</title>
        <authorList>
            <person name="Churro C."/>
            <person name="Semedo-Aguiar A.P."/>
            <person name="Silva A.D."/>
            <person name="Pereira-Leal J.B."/>
            <person name="Leite R.B."/>
        </authorList>
    </citation>
    <scope>NUCLEOTIDE SEQUENCE [LARGE SCALE GENOMIC DNA]</scope>
    <source>
        <strain evidence="8 9">IPMA8</strain>
    </source>
</reference>
<evidence type="ECO:0000256" key="1">
    <source>
        <dbReference type="ARBA" id="ARBA00004167"/>
    </source>
</evidence>
<comment type="function">
    <text evidence="7">A core subunit of photosystem II (PSII), probably helps stabilize the reaction center.</text>
</comment>
<evidence type="ECO:0000313" key="9">
    <source>
        <dbReference type="Proteomes" id="UP000702425"/>
    </source>
</evidence>
<keyword evidence="5 7" id="KW-0472">Membrane</keyword>
<dbReference type="InterPro" id="IPR010284">
    <property type="entry name" value="PSII_Ycf12_core-subunit"/>
</dbReference>
<proteinExistence type="inferred from homology"/>
<evidence type="ECO:0000256" key="4">
    <source>
        <dbReference type="ARBA" id="ARBA00022989"/>
    </source>
</evidence>
<evidence type="ECO:0000256" key="3">
    <source>
        <dbReference type="ARBA" id="ARBA00022692"/>
    </source>
</evidence>
<keyword evidence="3 7" id="KW-0812">Transmembrane</keyword>
<keyword evidence="2 7" id="KW-0602">Photosynthesis</keyword>
<evidence type="ECO:0000256" key="7">
    <source>
        <dbReference type="HAMAP-Rule" id="MF_01329"/>
    </source>
</evidence>